<dbReference type="EnsemblMetazoa" id="G26816.1">
    <property type="protein sequence ID" value="G26816.1:cds"/>
    <property type="gene ID" value="G26816"/>
</dbReference>
<evidence type="ECO:0000256" key="3">
    <source>
        <dbReference type="SAM" id="SignalP"/>
    </source>
</evidence>
<feature type="region of interest" description="Disordered" evidence="1">
    <location>
        <begin position="99"/>
        <end position="135"/>
    </location>
</feature>
<organism evidence="4 5">
    <name type="scientific">Magallana gigas</name>
    <name type="common">Pacific oyster</name>
    <name type="synonym">Crassostrea gigas</name>
    <dbReference type="NCBI Taxonomy" id="29159"/>
    <lineage>
        <taxon>Eukaryota</taxon>
        <taxon>Metazoa</taxon>
        <taxon>Spiralia</taxon>
        <taxon>Lophotrochozoa</taxon>
        <taxon>Mollusca</taxon>
        <taxon>Bivalvia</taxon>
        <taxon>Autobranchia</taxon>
        <taxon>Pteriomorphia</taxon>
        <taxon>Ostreida</taxon>
        <taxon>Ostreoidea</taxon>
        <taxon>Ostreidae</taxon>
        <taxon>Magallana</taxon>
    </lineage>
</organism>
<name>A0A8W8L805_MAGGI</name>
<keyword evidence="2" id="KW-0812">Transmembrane</keyword>
<dbReference type="Proteomes" id="UP000005408">
    <property type="component" value="Unassembled WGS sequence"/>
</dbReference>
<feature type="chain" id="PRO_5036483288" evidence="3">
    <location>
        <begin position="27"/>
        <end position="252"/>
    </location>
</feature>
<evidence type="ECO:0000313" key="4">
    <source>
        <dbReference type="EnsemblMetazoa" id="G26816.1:cds"/>
    </source>
</evidence>
<feature type="signal peptide" evidence="3">
    <location>
        <begin position="1"/>
        <end position="26"/>
    </location>
</feature>
<proteinExistence type="predicted"/>
<feature type="transmembrane region" description="Helical" evidence="2">
    <location>
        <begin position="150"/>
        <end position="174"/>
    </location>
</feature>
<evidence type="ECO:0000256" key="1">
    <source>
        <dbReference type="SAM" id="MobiDB-lite"/>
    </source>
</evidence>
<sequence length="252" mass="28010">MTLEMCSFQNQLRLIFLISLIKKVEQTCVNTKDSTKCCADFQFVNGACKPCDPGFFGPNCRATCPYPNYGHRCTGRCECHKDQCDVSEGCKLISLQPNTAANSTSDQKPNKQVAPTSKNSTEHPTDKDDLSDNSDADSLITDKPLGNSSLLLIVILSSTSSLVISVVVIVFVVCHRTFRSKGRQSSLRRRSTASTRRPATSYYEIDDRAIALDTLSRRQSNVDMYVYLDKTKVEKSKYAALTQLPEKSDSHI</sequence>
<dbReference type="Gene3D" id="2.170.300.10">
    <property type="entry name" value="Tie2 ligand-binding domain superfamily"/>
    <property type="match status" value="1"/>
</dbReference>
<evidence type="ECO:0000256" key="2">
    <source>
        <dbReference type="SAM" id="Phobius"/>
    </source>
</evidence>
<dbReference type="AlphaFoldDB" id="A0A8W8L805"/>
<feature type="compositionally biased region" description="Basic and acidic residues" evidence="1">
    <location>
        <begin position="120"/>
        <end position="130"/>
    </location>
</feature>
<reference evidence="4" key="1">
    <citation type="submission" date="2022-08" db="UniProtKB">
        <authorList>
            <consortium name="EnsemblMetazoa"/>
        </authorList>
    </citation>
    <scope>IDENTIFICATION</scope>
    <source>
        <strain evidence="4">05x7-T-G4-1.051#20</strain>
    </source>
</reference>
<protein>
    <submittedName>
        <fullName evidence="4">Uncharacterized protein</fullName>
    </submittedName>
</protein>
<keyword evidence="2" id="KW-1133">Transmembrane helix</keyword>
<keyword evidence="2" id="KW-0472">Membrane</keyword>
<accession>A0A8W8L805</accession>
<keyword evidence="5" id="KW-1185">Reference proteome</keyword>
<evidence type="ECO:0000313" key="5">
    <source>
        <dbReference type="Proteomes" id="UP000005408"/>
    </source>
</evidence>
<keyword evidence="3" id="KW-0732">Signal</keyword>